<reference evidence="1" key="3">
    <citation type="submission" date="2025-09" db="UniProtKB">
        <authorList>
            <consortium name="Ensembl"/>
        </authorList>
    </citation>
    <scope>IDENTIFICATION</scope>
</reference>
<evidence type="ECO:0000313" key="1">
    <source>
        <dbReference type="Ensembl" id="ENSOARP00020044483.1"/>
    </source>
</evidence>
<gene>
    <name evidence="1" type="primary">LOC101123383</name>
</gene>
<reference evidence="1" key="1">
    <citation type="submission" date="2020-11" db="EMBL/GenBank/DDBJ databases">
        <authorList>
            <person name="Davenport K.M."/>
            <person name="Bickhart D.M."/>
            <person name="Smith T.P.L."/>
            <person name="Murdoch B.M."/>
            <person name="Rosen B.D."/>
        </authorList>
    </citation>
    <scope>NUCLEOTIDE SEQUENCE [LARGE SCALE GENOMIC DNA]</scope>
    <source>
        <strain evidence="1">OAR_USU_Benz2616</strain>
    </source>
</reference>
<reference evidence="1" key="2">
    <citation type="submission" date="2025-08" db="UniProtKB">
        <authorList>
            <consortium name="Ensembl"/>
        </authorList>
    </citation>
    <scope>IDENTIFICATION</scope>
</reference>
<dbReference type="Ensembl" id="ENSOART00020061073.1">
    <property type="protein sequence ID" value="ENSOARP00020044483.1"/>
    <property type="gene ID" value="ENSOARG00020036482.1"/>
</dbReference>
<proteinExistence type="predicted"/>
<organism evidence="1">
    <name type="scientific">Ovis aries</name>
    <name type="common">Sheep</name>
    <dbReference type="NCBI Taxonomy" id="9940"/>
    <lineage>
        <taxon>Eukaryota</taxon>
        <taxon>Metazoa</taxon>
        <taxon>Chordata</taxon>
        <taxon>Craniata</taxon>
        <taxon>Vertebrata</taxon>
        <taxon>Euteleostomi</taxon>
        <taxon>Mammalia</taxon>
        <taxon>Eutheria</taxon>
        <taxon>Laurasiatheria</taxon>
        <taxon>Artiodactyla</taxon>
        <taxon>Ruminantia</taxon>
        <taxon>Pecora</taxon>
        <taxon>Bovidae</taxon>
        <taxon>Caprinae</taxon>
        <taxon>Ovis</taxon>
    </lineage>
</organism>
<accession>A0AC11DLK3</accession>
<name>A0AC11DLK3_SHEEP</name>
<protein>
    <submittedName>
        <fullName evidence="1">Uncharacterized protein</fullName>
    </submittedName>
</protein>
<sequence length="310" mass="34705">MEKENSTVVTEFILAGLTQSQNIQLLVFVLILIFYIIILPGNFLIILTIRSDPSLTAPLYFFLGNLAFLDASYSFIVAPRMLVDFLSDKKVISYRGCITQLFFLHFLGGGEMLLLIVMAFDRYIAICRPLHYSTVMNPRACYALLLAQWLGGFVHSIVQVALILRLPFCGPNRLDNFFCDVPQVIKLACTDTFVVELLMVFNSGLLTLLCFLGLLASYAVILCRVSGSASEGKSKALSTCTTHVIIILLMFGPAIFIYTRPFTALSADKVVSFFHTVIFPLMNPVIYTLRNQEVKASMRKILKKQLHLAC</sequence>